<dbReference type="PANTHER" id="PTHR34106:SF5">
    <property type="entry name" value="GLYCOSIDASE"/>
    <property type="match status" value="1"/>
</dbReference>
<dbReference type="PIRSF" id="PIRSF016202">
    <property type="entry name" value="PH1107"/>
    <property type="match status" value="1"/>
</dbReference>
<dbReference type="InterPro" id="IPR023296">
    <property type="entry name" value="Glyco_hydro_beta-prop_sf"/>
</dbReference>
<dbReference type="GO" id="GO:0016787">
    <property type="term" value="F:hydrolase activity"/>
    <property type="evidence" value="ECO:0007669"/>
    <property type="project" value="UniProtKB-KW"/>
</dbReference>
<keyword evidence="5" id="KW-0378">Hydrolase</keyword>
<dbReference type="GO" id="GO:0016757">
    <property type="term" value="F:glycosyltransferase activity"/>
    <property type="evidence" value="ECO:0007669"/>
    <property type="project" value="UniProtKB-KW"/>
</dbReference>
<keyword evidence="6" id="KW-1185">Reference proteome</keyword>
<sequence>MKKQIISISVSILFLLSVSCTTMKPTKEEKSDRIPAWALGEFVRPDIDHPVISPDPASAFYCPMNQAEVKWEESETFNPGAITHNGKIVVLYRAEDNSGQGIGKRTSRIGYAESSDGISMERRGEPVLFPANDAYADLEWRGGCEDPRVTMTEDGLYVMLYTAWNRKLARLAVATSRDLIHWEKHGLAFEKAYNGRFKNLFCKSASMLTAIKDDKIRIQKLNGQYFMYWGEHAIYAATSKDLINWEPVLDDNEELKVIAKPRKGFFDSIFTECGPPALMTDNGIVLLYNGKNARTDGNGDPNYPSGAYCSGQLLMDARDPLKVLDRLDKPFFYPEAPYEKSGQYAQGTVFIQGLAYLNNTLYLYYGCADSKVGVAMCSYRNK</sequence>
<evidence type="ECO:0000256" key="1">
    <source>
        <dbReference type="ARBA" id="ARBA00022676"/>
    </source>
</evidence>
<reference evidence="5 6" key="1">
    <citation type="submission" date="2018-07" db="EMBL/GenBank/DDBJ databases">
        <title>Leeuwenhoekiella genomics.</title>
        <authorList>
            <person name="Tahon G."/>
            <person name="Willems A."/>
        </authorList>
    </citation>
    <scope>NUCLEOTIDE SEQUENCE [LARGE SCALE GENOMIC DNA]</scope>
    <source>
        <strain evidence="5 6">LMG 29608</strain>
    </source>
</reference>
<dbReference type="EMBL" id="QOVK01000001">
    <property type="protein sequence ID" value="RXG26462.1"/>
    <property type="molecule type" value="Genomic_DNA"/>
</dbReference>
<dbReference type="RefSeq" id="WP_128764118.1">
    <property type="nucleotide sequence ID" value="NZ_JBHUOO010000003.1"/>
</dbReference>
<keyword evidence="2" id="KW-0808">Transferase</keyword>
<keyword evidence="1" id="KW-0328">Glycosyltransferase</keyword>
<dbReference type="AlphaFoldDB" id="A0A4Q0PHF8"/>
<dbReference type="Gene3D" id="2.115.10.20">
    <property type="entry name" value="Glycosyl hydrolase domain, family 43"/>
    <property type="match status" value="1"/>
</dbReference>
<dbReference type="InterPro" id="IPR007184">
    <property type="entry name" value="Mannoside_phosphorylase"/>
</dbReference>
<feature type="chain" id="PRO_5020791182" evidence="4">
    <location>
        <begin position="24"/>
        <end position="382"/>
    </location>
</feature>
<dbReference type="SUPFAM" id="SSF75005">
    <property type="entry name" value="Arabinanase/levansucrase/invertase"/>
    <property type="match status" value="1"/>
</dbReference>
<protein>
    <submittedName>
        <fullName evidence="5">Putative GH43/DUF377 family glycosyl hydrolase</fullName>
    </submittedName>
</protein>
<evidence type="ECO:0000313" key="6">
    <source>
        <dbReference type="Proteomes" id="UP000289859"/>
    </source>
</evidence>
<proteinExistence type="inferred from homology"/>
<evidence type="ECO:0000256" key="3">
    <source>
        <dbReference type="ARBA" id="ARBA00024356"/>
    </source>
</evidence>
<gene>
    <name evidence="5" type="ORF">DSM02_459</name>
</gene>
<organism evidence="5 6">
    <name type="scientific">Leeuwenhoekiella polynyae</name>
    <dbReference type="NCBI Taxonomy" id="1550906"/>
    <lineage>
        <taxon>Bacteria</taxon>
        <taxon>Pseudomonadati</taxon>
        <taxon>Bacteroidota</taxon>
        <taxon>Flavobacteriia</taxon>
        <taxon>Flavobacteriales</taxon>
        <taxon>Flavobacteriaceae</taxon>
        <taxon>Leeuwenhoekiella</taxon>
    </lineage>
</organism>
<comment type="caution">
    <text evidence="5">The sequence shown here is derived from an EMBL/GenBank/DDBJ whole genome shotgun (WGS) entry which is preliminary data.</text>
</comment>
<feature type="signal peptide" evidence="4">
    <location>
        <begin position="1"/>
        <end position="23"/>
    </location>
</feature>
<evidence type="ECO:0000256" key="2">
    <source>
        <dbReference type="ARBA" id="ARBA00022679"/>
    </source>
</evidence>
<dbReference type="Proteomes" id="UP000289859">
    <property type="component" value="Unassembled WGS sequence"/>
</dbReference>
<dbReference type="PROSITE" id="PS51257">
    <property type="entry name" value="PROKAR_LIPOPROTEIN"/>
    <property type="match status" value="1"/>
</dbReference>
<dbReference type="CDD" id="cd18610">
    <property type="entry name" value="GH130_BT3780-like"/>
    <property type="match status" value="1"/>
</dbReference>
<dbReference type="Pfam" id="PF04041">
    <property type="entry name" value="Glyco_hydro_130"/>
    <property type="match status" value="1"/>
</dbReference>
<keyword evidence="4" id="KW-0732">Signal</keyword>
<comment type="similarity">
    <text evidence="3">Belongs to the glycosyl hydrolase 130 family.</text>
</comment>
<evidence type="ECO:0000256" key="4">
    <source>
        <dbReference type="SAM" id="SignalP"/>
    </source>
</evidence>
<name>A0A4Q0PHF8_9FLAO</name>
<accession>A0A4Q0PHF8</accession>
<dbReference type="PANTHER" id="PTHR34106">
    <property type="entry name" value="GLYCOSIDASE"/>
    <property type="match status" value="1"/>
</dbReference>
<dbReference type="OrthoDB" id="2534034at2"/>
<evidence type="ECO:0000313" key="5">
    <source>
        <dbReference type="EMBL" id="RXG26462.1"/>
    </source>
</evidence>